<dbReference type="AlphaFoldDB" id="A0A371EVQ6"/>
<dbReference type="EMBL" id="QJKJ01011855">
    <property type="protein sequence ID" value="RDX70049.1"/>
    <property type="molecule type" value="Genomic_DNA"/>
</dbReference>
<name>A0A371EVQ6_MUCPR</name>
<gene>
    <name evidence="1" type="ORF">CR513_50750</name>
</gene>
<evidence type="ECO:0008006" key="3">
    <source>
        <dbReference type="Google" id="ProtNLM"/>
    </source>
</evidence>
<protein>
    <recommendedName>
        <fullName evidence="3">Integrase catalytic domain-containing protein</fullName>
    </recommendedName>
</protein>
<accession>A0A371EVQ6</accession>
<reference evidence="1" key="1">
    <citation type="submission" date="2018-05" db="EMBL/GenBank/DDBJ databases">
        <title>Draft genome of Mucuna pruriens seed.</title>
        <authorList>
            <person name="Nnadi N.E."/>
            <person name="Vos R."/>
            <person name="Hasami M.H."/>
            <person name="Devisetty U.K."/>
            <person name="Aguiy J.C."/>
        </authorList>
    </citation>
    <scope>NUCLEOTIDE SEQUENCE [LARGE SCALE GENOMIC DNA]</scope>
    <source>
        <strain evidence="1">JCA_2017</strain>
    </source>
</reference>
<organism evidence="1 2">
    <name type="scientific">Mucuna pruriens</name>
    <name type="common">Velvet bean</name>
    <name type="synonym">Dolichos pruriens</name>
    <dbReference type="NCBI Taxonomy" id="157652"/>
    <lineage>
        <taxon>Eukaryota</taxon>
        <taxon>Viridiplantae</taxon>
        <taxon>Streptophyta</taxon>
        <taxon>Embryophyta</taxon>
        <taxon>Tracheophyta</taxon>
        <taxon>Spermatophyta</taxon>
        <taxon>Magnoliopsida</taxon>
        <taxon>eudicotyledons</taxon>
        <taxon>Gunneridae</taxon>
        <taxon>Pentapetalae</taxon>
        <taxon>rosids</taxon>
        <taxon>fabids</taxon>
        <taxon>Fabales</taxon>
        <taxon>Fabaceae</taxon>
        <taxon>Papilionoideae</taxon>
        <taxon>50 kb inversion clade</taxon>
        <taxon>NPAAA clade</taxon>
        <taxon>indigoferoid/millettioid clade</taxon>
        <taxon>Phaseoleae</taxon>
        <taxon>Mucuna</taxon>
    </lineage>
</organism>
<keyword evidence="2" id="KW-1185">Reference proteome</keyword>
<proteinExistence type="predicted"/>
<dbReference type="Proteomes" id="UP000257109">
    <property type="component" value="Unassembled WGS sequence"/>
</dbReference>
<evidence type="ECO:0000313" key="1">
    <source>
        <dbReference type="EMBL" id="RDX70049.1"/>
    </source>
</evidence>
<comment type="caution">
    <text evidence="1">The sequence shown here is derived from an EMBL/GenBank/DDBJ whole genome shotgun (WGS) entry which is preliminary data.</text>
</comment>
<evidence type="ECO:0000313" key="2">
    <source>
        <dbReference type="Proteomes" id="UP000257109"/>
    </source>
</evidence>
<feature type="non-terminal residue" evidence="1">
    <location>
        <position position="1"/>
    </location>
</feature>
<dbReference type="OrthoDB" id="1166488at2759"/>
<sequence length="282" mass="32419">MVDDECDAGPSLRFSLSYLENVKDLWNDLKVRFSIGNDVGIYQLKTDIVNCKQSGHKMIVNDHVESVQNLSKPHLQNSCRIMLTEGHAPIMEKMIMETMTIFKLLDTQTCRTLEKMEKVHNMEIMAKVQQTHGTTGKNLVLRNVLYVSNLACNLISISQLIYDSNCAITSNKLSMIQDLTSMTMIGLDEQHNGNKANEHFDLIHYDVWDLIMISLVPCVYICWQGKLKLQALFKISALWWLLNLTKKVKNVRSDNGTEFRLFVFKKIYPLNFGVNVFSLQYT</sequence>